<dbReference type="Proteomes" id="UP000467841">
    <property type="component" value="Unassembled WGS sequence"/>
</dbReference>
<dbReference type="Gene3D" id="4.10.60.10">
    <property type="entry name" value="Zinc finger, CCHC-type"/>
    <property type="match status" value="1"/>
</dbReference>
<accession>A0A6D2JZY1</accession>
<evidence type="ECO:0000256" key="1">
    <source>
        <dbReference type="PROSITE-ProRule" id="PRU00047"/>
    </source>
</evidence>
<keyword evidence="5" id="KW-1185">Reference proteome</keyword>
<keyword evidence="1" id="KW-0479">Metal-binding</keyword>
<dbReference type="SUPFAM" id="SSF57756">
    <property type="entry name" value="Retrovirus zinc finger-like domains"/>
    <property type="match status" value="1"/>
</dbReference>
<dbReference type="AlphaFoldDB" id="A0A6D2JZY1"/>
<proteinExistence type="predicted"/>
<organism evidence="4 5">
    <name type="scientific">Microthlaspi erraticum</name>
    <dbReference type="NCBI Taxonomy" id="1685480"/>
    <lineage>
        <taxon>Eukaryota</taxon>
        <taxon>Viridiplantae</taxon>
        <taxon>Streptophyta</taxon>
        <taxon>Embryophyta</taxon>
        <taxon>Tracheophyta</taxon>
        <taxon>Spermatophyta</taxon>
        <taxon>Magnoliopsida</taxon>
        <taxon>eudicotyledons</taxon>
        <taxon>Gunneridae</taxon>
        <taxon>Pentapetalae</taxon>
        <taxon>rosids</taxon>
        <taxon>malvids</taxon>
        <taxon>Brassicales</taxon>
        <taxon>Brassicaceae</taxon>
        <taxon>Coluteocarpeae</taxon>
        <taxon>Microthlaspi</taxon>
    </lineage>
</organism>
<dbReference type="InterPro" id="IPR001878">
    <property type="entry name" value="Znf_CCHC"/>
</dbReference>
<reference evidence="4" key="1">
    <citation type="submission" date="2020-01" db="EMBL/GenBank/DDBJ databases">
        <authorList>
            <person name="Mishra B."/>
        </authorList>
    </citation>
    <scope>NUCLEOTIDE SEQUENCE [LARGE SCALE GENOMIC DNA]</scope>
</reference>
<dbReference type="PANTHER" id="PTHR35046">
    <property type="entry name" value="ZINC KNUCKLE (CCHC-TYPE) FAMILY PROTEIN"/>
    <property type="match status" value="1"/>
</dbReference>
<evidence type="ECO:0000259" key="3">
    <source>
        <dbReference type="PROSITE" id="PS50158"/>
    </source>
</evidence>
<feature type="compositionally biased region" description="Low complexity" evidence="2">
    <location>
        <begin position="79"/>
        <end position="91"/>
    </location>
</feature>
<protein>
    <recommendedName>
        <fullName evidence="3">CCHC-type domain-containing protein</fullName>
    </recommendedName>
</protein>
<dbReference type="GO" id="GO:0003676">
    <property type="term" value="F:nucleic acid binding"/>
    <property type="evidence" value="ECO:0007669"/>
    <property type="project" value="InterPro"/>
</dbReference>
<dbReference type="EMBL" id="CACVBM020001373">
    <property type="protein sequence ID" value="CAA7047421.1"/>
    <property type="molecule type" value="Genomic_DNA"/>
</dbReference>
<feature type="region of interest" description="Disordered" evidence="2">
    <location>
        <begin position="68"/>
        <end position="98"/>
    </location>
</feature>
<feature type="domain" description="CCHC-type" evidence="3">
    <location>
        <begin position="111"/>
        <end position="127"/>
    </location>
</feature>
<dbReference type="SMART" id="SM00343">
    <property type="entry name" value="ZnF_C2HC"/>
    <property type="match status" value="1"/>
</dbReference>
<keyword evidence="1" id="KW-0863">Zinc-finger</keyword>
<name>A0A6D2JZY1_9BRAS</name>
<sequence length="145" mass="16759">MEVMMLRANVIEDREATMSRFLGGLNREIQDIVEMQNCVGLESMLHKAVLAETQLKRRAPTRMELISAGLSMPETPNRLSHQSQSQEESLQPRQGQEQVQYNLCPRARELKCFRCQGFGHYANECRNKKIMFIRDNGEVESEEEV</sequence>
<gene>
    <name evidence="4" type="ORF">MERR_LOCUS34656</name>
</gene>
<evidence type="ECO:0000313" key="4">
    <source>
        <dbReference type="EMBL" id="CAA7047421.1"/>
    </source>
</evidence>
<evidence type="ECO:0000256" key="2">
    <source>
        <dbReference type="SAM" id="MobiDB-lite"/>
    </source>
</evidence>
<dbReference type="OrthoDB" id="3863715at2759"/>
<evidence type="ECO:0000313" key="5">
    <source>
        <dbReference type="Proteomes" id="UP000467841"/>
    </source>
</evidence>
<keyword evidence="1" id="KW-0862">Zinc</keyword>
<dbReference type="GO" id="GO:0008270">
    <property type="term" value="F:zinc ion binding"/>
    <property type="evidence" value="ECO:0007669"/>
    <property type="project" value="UniProtKB-KW"/>
</dbReference>
<dbReference type="Pfam" id="PF00098">
    <property type="entry name" value="zf-CCHC"/>
    <property type="match status" value="1"/>
</dbReference>
<dbReference type="InterPro" id="IPR036875">
    <property type="entry name" value="Znf_CCHC_sf"/>
</dbReference>
<comment type="caution">
    <text evidence="4">The sequence shown here is derived from an EMBL/GenBank/DDBJ whole genome shotgun (WGS) entry which is preliminary data.</text>
</comment>
<dbReference type="PROSITE" id="PS50158">
    <property type="entry name" value="ZF_CCHC"/>
    <property type="match status" value="1"/>
</dbReference>
<dbReference type="PANTHER" id="PTHR35046:SF9">
    <property type="entry name" value="RNA-DIRECTED DNA POLYMERASE"/>
    <property type="match status" value="1"/>
</dbReference>